<dbReference type="Proteomes" id="UP001301350">
    <property type="component" value="Unassembled WGS sequence"/>
</dbReference>
<gene>
    <name evidence="15" type="ORF">CDCA_CDCA18G4515</name>
</gene>
<keyword evidence="16" id="KW-1185">Reference proteome</keyword>
<keyword evidence="9" id="KW-0233">DNA recombination</keyword>
<keyword evidence="7" id="KW-0067">ATP-binding</keyword>
<dbReference type="GO" id="GO:0005524">
    <property type="term" value="F:ATP binding"/>
    <property type="evidence" value="ECO:0007669"/>
    <property type="project" value="UniProtKB-KW"/>
</dbReference>
<keyword evidence="10" id="KW-0234">DNA repair</keyword>
<evidence type="ECO:0000256" key="9">
    <source>
        <dbReference type="ARBA" id="ARBA00023172"/>
    </source>
</evidence>
<dbReference type="InterPro" id="IPR027417">
    <property type="entry name" value="P-loop_NTPase"/>
</dbReference>
<keyword evidence="11" id="KW-0539">Nucleus</keyword>
<name>A0AAV9J1P0_CYACA</name>
<keyword evidence="4" id="KW-0158">Chromosome</keyword>
<evidence type="ECO:0000256" key="6">
    <source>
        <dbReference type="ARBA" id="ARBA00022763"/>
    </source>
</evidence>
<feature type="compositionally biased region" description="Basic and acidic residues" evidence="13">
    <location>
        <begin position="82"/>
        <end position="92"/>
    </location>
</feature>
<accession>A0AAV9J1P0</accession>
<dbReference type="GO" id="GO:0035861">
    <property type="term" value="C:site of double-strand break"/>
    <property type="evidence" value="ECO:0007669"/>
    <property type="project" value="TreeGrafter"/>
</dbReference>
<feature type="region of interest" description="Disordered" evidence="13">
    <location>
        <begin position="408"/>
        <end position="433"/>
    </location>
</feature>
<feature type="domain" description="RecF/RecN/SMC N-terminal" evidence="14">
    <location>
        <begin position="113"/>
        <end position="1141"/>
    </location>
</feature>
<feature type="region of interest" description="Disordered" evidence="13">
    <location>
        <begin position="859"/>
        <end position="879"/>
    </location>
</feature>
<dbReference type="SUPFAM" id="SSF52540">
    <property type="entry name" value="P-loop containing nucleoside triphosphate hydrolases"/>
    <property type="match status" value="1"/>
</dbReference>
<dbReference type="GO" id="GO:0003684">
    <property type="term" value="F:damaged DNA binding"/>
    <property type="evidence" value="ECO:0007669"/>
    <property type="project" value="TreeGrafter"/>
</dbReference>
<dbReference type="GO" id="GO:0005634">
    <property type="term" value="C:nucleus"/>
    <property type="evidence" value="ECO:0007669"/>
    <property type="project" value="UniProtKB-SubCell"/>
</dbReference>
<evidence type="ECO:0000256" key="12">
    <source>
        <dbReference type="SAM" id="Coils"/>
    </source>
</evidence>
<evidence type="ECO:0000256" key="10">
    <source>
        <dbReference type="ARBA" id="ARBA00023204"/>
    </source>
</evidence>
<evidence type="ECO:0000313" key="15">
    <source>
        <dbReference type="EMBL" id="KAK4538490.1"/>
    </source>
</evidence>
<feature type="compositionally biased region" description="Low complexity" evidence="13">
    <location>
        <begin position="67"/>
        <end position="79"/>
    </location>
</feature>
<evidence type="ECO:0000256" key="11">
    <source>
        <dbReference type="ARBA" id="ARBA00023242"/>
    </source>
</evidence>
<evidence type="ECO:0000259" key="14">
    <source>
        <dbReference type="Pfam" id="PF02463"/>
    </source>
</evidence>
<evidence type="ECO:0000256" key="2">
    <source>
        <dbReference type="ARBA" id="ARBA00004286"/>
    </source>
</evidence>
<dbReference type="PANTHER" id="PTHR19306">
    <property type="entry name" value="STRUCTURAL MAINTENANCE OF CHROMOSOMES 5,6 SMC5, SMC6"/>
    <property type="match status" value="1"/>
</dbReference>
<keyword evidence="5" id="KW-0547">Nucleotide-binding</keyword>
<dbReference type="EMBL" id="JANCYW010000018">
    <property type="protein sequence ID" value="KAK4538490.1"/>
    <property type="molecule type" value="Genomic_DNA"/>
</dbReference>
<evidence type="ECO:0000256" key="4">
    <source>
        <dbReference type="ARBA" id="ARBA00022454"/>
    </source>
</evidence>
<organism evidence="15 16">
    <name type="scientific">Cyanidium caldarium</name>
    <name type="common">Red alga</name>
    <dbReference type="NCBI Taxonomy" id="2771"/>
    <lineage>
        <taxon>Eukaryota</taxon>
        <taxon>Rhodophyta</taxon>
        <taxon>Bangiophyceae</taxon>
        <taxon>Cyanidiales</taxon>
        <taxon>Cyanidiaceae</taxon>
        <taxon>Cyanidium</taxon>
    </lineage>
</organism>
<evidence type="ECO:0000256" key="8">
    <source>
        <dbReference type="ARBA" id="ARBA00023054"/>
    </source>
</evidence>
<dbReference type="Gene3D" id="3.40.50.300">
    <property type="entry name" value="P-loop containing nucleotide triphosphate hydrolases"/>
    <property type="match status" value="2"/>
</dbReference>
<evidence type="ECO:0000256" key="1">
    <source>
        <dbReference type="ARBA" id="ARBA00004123"/>
    </source>
</evidence>
<dbReference type="Pfam" id="PF02463">
    <property type="entry name" value="SMC_N"/>
    <property type="match status" value="1"/>
</dbReference>
<feature type="region of interest" description="Disordered" evidence="13">
    <location>
        <begin position="1"/>
        <end position="98"/>
    </location>
</feature>
<reference evidence="15 16" key="1">
    <citation type="submission" date="2022-07" db="EMBL/GenBank/DDBJ databases">
        <title>Genome-wide signatures of adaptation to extreme environments.</title>
        <authorList>
            <person name="Cho C.H."/>
            <person name="Yoon H.S."/>
        </authorList>
    </citation>
    <scope>NUCLEOTIDE SEQUENCE [LARGE SCALE GENOMIC DNA]</scope>
    <source>
        <strain evidence="15 16">DBV 063 E5</strain>
    </source>
</reference>
<feature type="compositionally biased region" description="Basic and acidic residues" evidence="13">
    <location>
        <begin position="424"/>
        <end position="433"/>
    </location>
</feature>
<dbReference type="GO" id="GO:0003697">
    <property type="term" value="F:single-stranded DNA binding"/>
    <property type="evidence" value="ECO:0007669"/>
    <property type="project" value="TreeGrafter"/>
</dbReference>
<feature type="compositionally biased region" description="Acidic residues" evidence="13">
    <location>
        <begin position="1"/>
        <end position="10"/>
    </location>
</feature>
<sequence>MSETSSDDAEGNTPNPSANRRGREAASSGSQKRARRDPQLDPPQSRAGDSPRDSGGLHHGDHPPVKANNAPHSSSAPSPTEDDPHNAEHISEESTWALPTSNTADHVAQYGVLESVHLQNFMCHRRFEVHLGPNVNIISGPNGSGKSAVVAALQLVFGAKSSLTERGRKLSDHIRVGAATAEIGVRLRNRRNELELVDGRYDPDAYGDAIVIRRRLSRAGTSTWSFFDAHGRRVPLQRSPRQELEAIMDHFFIQVNNPVAVLTQQKSKLFLTRGKDTDLYNFFMEATYLRDVKASLVAVRAQAAEMRSIYQGKEGELPRLRAELKKREEAYNEARSMESIEQTIAELKRRHVWALVTEAETELQCAADEHAKSGERLADGAARAEAVQHELDERARALQEATEALRRANEAMSTQLEADAEIEAESRQKRSELRRLEAEVERLRAAMRARDEERARIQEQMEELQRRSTSRDTAAAETHREMERLLEVEVRLRRDAEQKRAHCAHLQEQLRRLKADHTLAQNQRHAREASVRQAERALHEMQSSRRDRRTAFGGEAVLALCRDVDAASARGAFHRRPLGPIGSLIELRDPKWAIAVEQCISLGVLAAFIVHDQADAQTLRQVAERGGHRPPRMIVQNMDRAEYHMPPEQLPPAELMSVNTQIVVPGQQPAVRNVLVDHAEIELHLLFESADDARRAAFELRPRHAKVCWSALGDRAQLGGGGSNQYRAGPDPTRYSARLGGDVERQLERQRAALEQERQQLEMSRVREQQVSDSLHSAQTQLQQLTLGVTQLENEERATQATIQVLQERLEDAAATAGVADPGVFRERLATIDSEVRALQSQLDEALEAAEAGRAAWHRAEQRGSRRQQEAEQREQTRQQLTAQCRALATEQAKLRAELEALERGMQSERQQLERIAAEMEQLQERVYAERQRAEAAAGPRPDGPVENSRKLQKEIVVLEARLSAEQERHAGRSLAQLRQHFEEARAAYAALAREMDRLRDALERIEHSLGERVRTFVRLRAHVQRHVSAYFSYYIHQRGHHGSIRFDDRAQEMRLRVAMGHHRTGDGQLQFSKDLKSLSGGERSFTTLCLLLALGEAMEMPFRVLDEFDVFMDEANRRVAYKTLIDLAKKESLRQFLFITPLALPDVRTDPERVRVVRLMPPDRHASNAEQTTMNDFAPSDIAVAS</sequence>
<evidence type="ECO:0000256" key="5">
    <source>
        <dbReference type="ARBA" id="ARBA00022741"/>
    </source>
</evidence>
<evidence type="ECO:0000256" key="3">
    <source>
        <dbReference type="ARBA" id="ARBA00006793"/>
    </source>
</evidence>
<keyword evidence="8 12" id="KW-0175">Coiled coil</keyword>
<dbReference type="GO" id="GO:0030915">
    <property type="term" value="C:Smc5-Smc6 complex"/>
    <property type="evidence" value="ECO:0007669"/>
    <property type="project" value="TreeGrafter"/>
</dbReference>
<comment type="similarity">
    <text evidence="3">Belongs to the SMC family. SMC6 subfamily.</text>
</comment>
<comment type="subcellular location">
    <subcellularLocation>
        <location evidence="2">Chromosome</location>
    </subcellularLocation>
    <subcellularLocation>
        <location evidence="1">Nucleus</location>
    </subcellularLocation>
</comment>
<evidence type="ECO:0000313" key="16">
    <source>
        <dbReference type="Proteomes" id="UP001301350"/>
    </source>
</evidence>
<evidence type="ECO:0000256" key="13">
    <source>
        <dbReference type="SAM" id="MobiDB-lite"/>
    </source>
</evidence>
<dbReference type="GO" id="GO:0000724">
    <property type="term" value="P:double-strand break repair via homologous recombination"/>
    <property type="evidence" value="ECO:0007669"/>
    <property type="project" value="TreeGrafter"/>
</dbReference>
<dbReference type="InterPro" id="IPR003395">
    <property type="entry name" value="RecF/RecN/SMC_N"/>
</dbReference>
<dbReference type="PANTHER" id="PTHR19306:SF6">
    <property type="entry name" value="STRUCTURAL MAINTENANCE OF CHROMOSOMES PROTEIN 6"/>
    <property type="match status" value="1"/>
</dbReference>
<dbReference type="AlphaFoldDB" id="A0AAV9J1P0"/>
<feature type="compositionally biased region" description="Basic and acidic residues" evidence="13">
    <location>
        <begin position="49"/>
        <end position="64"/>
    </location>
</feature>
<evidence type="ECO:0000256" key="7">
    <source>
        <dbReference type="ARBA" id="ARBA00022840"/>
    </source>
</evidence>
<keyword evidence="6" id="KW-0227">DNA damage</keyword>
<feature type="coiled-coil region" evidence="12">
    <location>
        <begin position="496"/>
        <end position="523"/>
    </location>
</feature>
<proteinExistence type="inferred from homology"/>
<feature type="compositionally biased region" description="Basic and acidic residues" evidence="13">
    <location>
        <begin position="859"/>
        <end position="877"/>
    </location>
</feature>
<protein>
    <recommendedName>
        <fullName evidence="14">RecF/RecN/SMC N-terminal domain-containing protein</fullName>
    </recommendedName>
</protein>
<comment type="caution">
    <text evidence="15">The sequence shown here is derived from an EMBL/GenBank/DDBJ whole genome shotgun (WGS) entry which is preliminary data.</text>
</comment>